<accession>A0ABW6DK07</accession>
<evidence type="ECO:0000313" key="1">
    <source>
        <dbReference type="EMBL" id="MFD3409029.1"/>
    </source>
</evidence>
<protein>
    <submittedName>
        <fullName evidence="1">Uncharacterized protein</fullName>
    </submittedName>
</protein>
<organism evidence="1 2">
    <name type="scientific">Aquirufa esocilacus</name>
    <dbReference type="NCBI Taxonomy" id="3096513"/>
    <lineage>
        <taxon>Bacteria</taxon>
        <taxon>Pseudomonadati</taxon>
        <taxon>Bacteroidota</taxon>
        <taxon>Cytophagia</taxon>
        <taxon>Cytophagales</taxon>
        <taxon>Flectobacillaceae</taxon>
        <taxon>Aquirufa</taxon>
    </lineage>
</organism>
<keyword evidence="2" id="KW-1185">Reference proteome</keyword>
<reference evidence="1 2" key="1">
    <citation type="submission" date="2024-03" db="EMBL/GenBank/DDBJ databases">
        <title>Aquirufa genome sequencing.</title>
        <authorList>
            <person name="Pitt A."/>
            <person name="Hahn M.W."/>
        </authorList>
    </citation>
    <scope>NUCLEOTIDE SEQUENCE [LARGE SCALE GENOMIC DNA]</scope>
    <source>
        <strain evidence="1 2">HETE-83D</strain>
    </source>
</reference>
<name>A0ABW6DK07_9BACT</name>
<dbReference type="EMBL" id="JBBKXX010000003">
    <property type="protein sequence ID" value="MFD3409029.1"/>
    <property type="molecule type" value="Genomic_DNA"/>
</dbReference>
<proteinExistence type="predicted"/>
<evidence type="ECO:0000313" key="2">
    <source>
        <dbReference type="Proteomes" id="UP001598019"/>
    </source>
</evidence>
<comment type="caution">
    <text evidence="1">The sequence shown here is derived from an EMBL/GenBank/DDBJ whole genome shotgun (WGS) entry which is preliminary data.</text>
</comment>
<sequence>MSKTKKQKMELLYRICKALSPLYGEIEEEKVRGQICTMIGAQIFYIGCPADSFQKISVAAKEELAAWQAEGLSKAKSLQKLTKEHQTPRKIGGMQLMEYMAGHQVSYEEFESKLQTYIEWNYVTKQENNNLKPFQKVGKFTSPEQSYRAAGVVLADF</sequence>
<dbReference type="RefSeq" id="WP_377981374.1">
    <property type="nucleotide sequence ID" value="NZ_JBBKXX010000003.1"/>
</dbReference>
<gene>
    <name evidence="1" type="ORF">SKC37_10200</name>
</gene>
<dbReference type="Proteomes" id="UP001598019">
    <property type="component" value="Unassembled WGS sequence"/>
</dbReference>